<evidence type="ECO:0000313" key="1">
    <source>
        <dbReference type="EMBL" id="KRK98961.1"/>
    </source>
</evidence>
<evidence type="ECO:0000313" key="2">
    <source>
        <dbReference type="Proteomes" id="UP000051160"/>
    </source>
</evidence>
<dbReference type="AlphaFoldDB" id="A0A0R1M189"/>
<dbReference type="RefSeq" id="WP_056946627.1">
    <property type="nucleotide sequence ID" value="NZ_AZEE01000025.1"/>
</dbReference>
<dbReference type="PATRIC" id="fig|1423776.4.peg.107"/>
<accession>A0A0R1M189</accession>
<organism evidence="1 2">
    <name type="scientific">Secundilactobacillus odoratitofui DSM 19909 = JCM 15043</name>
    <dbReference type="NCBI Taxonomy" id="1423776"/>
    <lineage>
        <taxon>Bacteria</taxon>
        <taxon>Bacillati</taxon>
        <taxon>Bacillota</taxon>
        <taxon>Bacilli</taxon>
        <taxon>Lactobacillales</taxon>
        <taxon>Lactobacillaceae</taxon>
        <taxon>Secundilactobacillus</taxon>
    </lineage>
</organism>
<dbReference type="STRING" id="1423776.FD04_GL000109"/>
<dbReference type="OrthoDB" id="570545at2"/>
<gene>
    <name evidence="1" type="ORF">FD04_GL000109</name>
</gene>
<dbReference type="EMBL" id="AZEE01000025">
    <property type="protein sequence ID" value="KRK98961.1"/>
    <property type="molecule type" value="Genomic_DNA"/>
</dbReference>
<protein>
    <submittedName>
        <fullName evidence="1">Glycosyltransferase</fullName>
    </submittedName>
</protein>
<proteinExistence type="predicted"/>
<sequence>MKLYVDKSNNPNLDPAVAEAVKKDKDAGIAAKIVVRGYFPNQHAHLKDYGLDSGDLLNMYDVFLGTTNMPEKVVHYRYNPEIDKTQYHLEGTDFALARAKRDGVDYGRTMIDIDLFGEQPLGQVSMLNYLDRREENVVSDIWDWRGFRSATRYYTTYGGLTHIIFYNGEGRVGAQSSFMWQHLKGKTQNEWPVVQTSFEIMDYDGEHRWFDSEQTAFDYFLSNEVKKYDAELIMS</sequence>
<keyword evidence="1" id="KW-0808">Transferase</keyword>
<reference evidence="1 2" key="1">
    <citation type="journal article" date="2015" name="Genome Announc.">
        <title>Expanding the biotechnology potential of lactobacilli through comparative genomics of 213 strains and associated genera.</title>
        <authorList>
            <person name="Sun Z."/>
            <person name="Harris H.M."/>
            <person name="McCann A."/>
            <person name="Guo C."/>
            <person name="Argimon S."/>
            <person name="Zhang W."/>
            <person name="Yang X."/>
            <person name="Jeffery I.B."/>
            <person name="Cooney J.C."/>
            <person name="Kagawa T.F."/>
            <person name="Liu W."/>
            <person name="Song Y."/>
            <person name="Salvetti E."/>
            <person name="Wrobel A."/>
            <person name="Rasinkangas P."/>
            <person name="Parkhill J."/>
            <person name="Rea M.C."/>
            <person name="O'Sullivan O."/>
            <person name="Ritari J."/>
            <person name="Douillard F.P."/>
            <person name="Paul Ross R."/>
            <person name="Yang R."/>
            <person name="Briner A.E."/>
            <person name="Felis G.E."/>
            <person name="de Vos W.M."/>
            <person name="Barrangou R."/>
            <person name="Klaenhammer T.R."/>
            <person name="Caufield P.W."/>
            <person name="Cui Y."/>
            <person name="Zhang H."/>
            <person name="O'Toole P.W."/>
        </authorList>
    </citation>
    <scope>NUCLEOTIDE SEQUENCE [LARGE SCALE GENOMIC DNA]</scope>
    <source>
        <strain evidence="1 2">DSM 19909</strain>
    </source>
</reference>
<dbReference type="GO" id="GO:0016740">
    <property type="term" value="F:transferase activity"/>
    <property type="evidence" value="ECO:0007669"/>
    <property type="project" value="UniProtKB-KW"/>
</dbReference>
<comment type="caution">
    <text evidence="1">The sequence shown here is derived from an EMBL/GenBank/DDBJ whole genome shotgun (WGS) entry which is preliminary data.</text>
</comment>
<name>A0A0R1M189_9LACO</name>
<dbReference type="Proteomes" id="UP000051160">
    <property type="component" value="Unassembled WGS sequence"/>
</dbReference>
<keyword evidence="2" id="KW-1185">Reference proteome</keyword>